<keyword evidence="8" id="KW-1278">Translocase</keyword>
<dbReference type="EC" id="7.1.1.2" evidence="3 16"/>
<evidence type="ECO:0000256" key="15">
    <source>
        <dbReference type="ARBA" id="ARBA00049551"/>
    </source>
</evidence>
<dbReference type="GO" id="GO:0003954">
    <property type="term" value="F:NADH dehydrogenase activity"/>
    <property type="evidence" value="ECO:0007669"/>
    <property type="project" value="TreeGrafter"/>
</dbReference>
<dbReference type="InterPro" id="IPR001750">
    <property type="entry name" value="ND/Mrp_TM"/>
</dbReference>
<keyword evidence="12 16" id="KW-0830">Ubiquinone</keyword>
<dbReference type="NCBIfam" id="TIGR01972">
    <property type="entry name" value="NDH_I_M"/>
    <property type="match status" value="1"/>
</dbReference>
<comment type="catalytic activity">
    <reaction evidence="15 16">
        <text>a ubiquinone + NADH + 5 H(+)(in) = a ubiquinol + NAD(+) + 4 H(+)(out)</text>
        <dbReference type="Rhea" id="RHEA:29091"/>
        <dbReference type="Rhea" id="RHEA-COMP:9565"/>
        <dbReference type="Rhea" id="RHEA-COMP:9566"/>
        <dbReference type="ChEBI" id="CHEBI:15378"/>
        <dbReference type="ChEBI" id="CHEBI:16389"/>
        <dbReference type="ChEBI" id="CHEBI:17976"/>
        <dbReference type="ChEBI" id="CHEBI:57540"/>
        <dbReference type="ChEBI" id="CHEBI:57945"/>
        <dbReference type="EC" id="7.1.1.2"/>
    </reaction>
</comment>
<dbReference type="GO" id="GO:0048039">
    <property type="term" value="F:ubiquinone binding"/>
    <property type="evidence" value="ECO:0007669"/>
    <property type="project" value="TreeGrafter"/>
</dbReference>
<dbReference type="CTD" id="4538"/>
<keyword evidence="9 16" id="KW-0249">Electron transport</keyword>
<comment type="similarity">
    <text evidence="2 16">Belongs to the complex I subunit 4 family.</text>
</comment>
<organism evidence="19">
    <name type="scientific">Rhinobatos schlegelii</name>
    <name type="common">Brown guitarfish</name>
    <dbReference type="NCBI Taxonomy" id="195330"/>
    <lineage>
        <taxon>Eukaryota</taxon>
        <taxon>Metazoa</taxon>
        <taxon>Chordata</taxon>
        <taxon>Craniata</taxon>
        <taxon>Vertebrata</taxon>
        <taxon>Chondrichthyes</taxon>
        <taxon>Elasmobranchii</taxon>
        <taxon>Batoidea</taxon>
        <taxon>Rhinopristiformes</taxon>
        <taxon>Rhinobatidae</taxon>
        <taxon>Rhinobatos</taxon>
    </lineage>
</organism>
<feature type="transmembrane region" description="Helical" evidence="16">
    <location>
        <begin position="21"/>
        <end position="42"/>
    </location>
</feature>
<gene>
    <name evidence="19" type="primary">ND4</name>
</gene>
<dbReference type="InterPro" id="IPR010227">
    <property type="entry name" value="NADH_Q_OxRdtase_chainM/4"/>
</dbReference>
<evidence type="ECO:0000256" key="12">
    <source>
        <dbReference type="ARBA" id="ARBA00023075"/>
    </source>
</evidence>
<keyword evidence="14 16" id="KW-0472">Membrane</keyword>
<feature type="transmembrane region" description="Helical" evidence="16">
    <location>
        <begin position="351"/>
        <end position="370"/>
    </location>
</feature>
<evidence type="ECO:0000259" key="18">
    <source>
        <dbReference type="Pfam" id="PF01059"/>
    </source>
</evidence>
<evidence type="ECO:0000256" key="1">
    <source>
        <dbReference type="ARBA" id="ARBA00004225"/>
    </source>
</evidence>
<dbReference type="GO" id="GO:0015990">
    <property type="term" value="P:electron transport coupled proton transport"/>
    <property type="evidence" value="ECO:0007669"/>
    <property type="project" value="TreeGrafter"/>
</dbReference>
<comment type="function">
    <text evidence="16">Core subunit of the mitochondrial membrane respiratory chain NADH dehydrogenase (Complex I) which catalyzes electron transfer from NADH through the respiratory chain, using ubiquinone as an electron acceptor. Essential for the catalytic activity and assembly of complex I.</text>
</comment>
<evidence type="ECO:0000256" key="8">
    <source>
        <dbReference type="ARBA" id="ARBA00022967"/>
    </source>
</evidence>
<dbReference type="GO" id="GO:0008137">
    <property type="term" value="F:NADH dehydrogenase (ubiquinone) activity"/>
    <property type="evidence" value="ECO:0007669"/>
    <property type="project" value="UniProtKB-UniRule"/>
</dbReference>
<feature type="transmembrane region" description="Helical" evidence="16">
    <location>
        <begin position="149"/>
        <end position="168"/>
    </location>
</feature>
<feature type="transmembrane region" description="Helical" evidence="16">
    <location>
        <begin position="286"/>
        <end position="304"/>
    </location>
</feature>
<sequence length="460" mass="51938">MLKIIIPTIMLFPISWLAPKNWLWTSSIVSSLLIATTSLFWFKWNLEVGWEFSNLYLGVDPLSSPLLTLTCWLLPLMLLASQNHLNKEPQPRQRTFITLLISLQLFLITAFSATEMIMFYIAFEATLIPTLIIITRWGNQAERLNAGTYFLFYTLMGSLPLLIALLTLQKDLGTLSMLILQYPQTHNTLTWANKFWWIACLIAFLVKMPLYGVHLWLPKAHVEAPIAGSMILAAILLKLGGYGMMRVIIMLNPLTKEMIYPFLILAIWGIIMTSSICLRQTDLKSLIAYSSVSHMGLVAAAILIQTPWSFAGATALMIAHGLISSALFCLANTNYERTHSRTLLLTRGMQIILPLMGTSWFLINLANLALPPTPNLMGELLIITSLFKWSHWTILTTGLGVLLTASYSLYMFTMTQRGPTPQHLLFINPTHTREHLLIYLHLIPALLLILKPELILGWTT</sequence>
<reference evidence="19" key="1">
    <citation type="journal article" date="2014" name="Mitochondrial DNA">
        <title>Complete mitogenome of the brown guitarfish Rhinobatos schlegelii (Rajiformes, Rhinobatidae).</title>
        <authorList>
            <person name="Chen X."/>
            <person name="Ai W."/>
            <person name="Xiang D."/>
            <person name="Pan L."/>
            <person name="Shi X."/>
        </authorList>
    </citation>
    <scope>NUCLEOTIDE SEQUENCE</scope>
</reference>
<feature type="transmembrane region" description="Helical" evidence="16">
    <location>
        <begin position="229"/>
        <end position="252"/>
    </location>
</feature>
<dbReference type="GO" id="GO:0031966">
    <property type="term" value="C:mitochondrial membrane"/>
    <property type="evidence" value="ECO:0007669"/>
    <property type="project" value="UniProtKB-SubCell"/>
</dbReference>
<feature type="transmembrane region" description="Helical" evidence="16">
    <location>
        <begin position="93"/>
        <end position="111"/>
    </location>
</feature>
<evidence type="ECO:0000256" key="14">
    <source>
        <dbReference type="ARBA" id="ARBA00023136"/>
    </source>
</evidence>
<keyword evidence="11 16" id="KW-0520">NAD</keyword>
<evidence type="ECO:0000256" key="10">
    <source>
        <dbReference type="ARBA" id="ARBA00022989"/>
    </source>
</evidence>
<dbReference type="InterPro" id="IPR003918">
    <property type="entry name" value="NADH_UbQ_OxRdtase"/>
</dbReference>
<name>X2FRC8_RHISC</name>
<geneLocation type="mitochondrion" evidence="19"/>
<dbReference type="GO" id="GO:0042773">
    <property type="term" value="P:ATP synthesis coupled electron transport"/>
    <property type="evidence" value="ECO:0007669"/>
    <property type="project" value="InterPro"/>
</dbReference>
<feature type="domain" description="NADH:ubiquinone oxidoreductase chain 4 N-terminal" evidence="18">
    <location>
        <begin position="1"/>
        <end position="109"/>
    </location>
</feature>
<dbReference type="PANTHER" id="PTHR43507">
    <property type="entry name" value="NADH-UBIQUINONE OXIDOREDUCTASE CHAIN 4"/>
    <property type="match status" value="1"/>
</dbReference>
<proteinExistence type="inferred from homology"/>
<keyword evidence="7 16" id="KW-0812">Transmembrane</keyword>
<evidence type="ECO:0000256" key="3">
    <source>
        <dbReference type="ARBA" id="ARBA00012944"/>
    </source>
</evidence>
<comment type="subcellular location">
    <subcellularLocation>
        <location evidence="1 16">Mitochondrion membrane</location>
        <topology evidence="1 16">Multi-pass membrane protein</topology>
    </subcellularLocation>
</comment>
<dbReference type="EMBL" id="KJ140136">
    <property type="protein sequence ID" value="AHN05793.1"/>
    <property type="molecule type" value="Genomic_DNA"/>
</dbReference>
<feature type="domain" description="NADH:quinone oxidoreductase/Mrp antiporter transmembrane" evidence="17">
    <location>
        <begin position="113"/>
        <end position="401"/>
    </location>
</feature>
<evidence type="ECO:0000256" key="16">
    <source>
        <dbReference type="RuleBase" id="RU003297"/>
    </source>
</evidence>
<dbReference type="PRINTS" id="PR01437">
    <property type="entry name" value="NUOXDRDTASE4"/>
</dbReference>
<protein>
    <recommendedName>
        <fullName evidence="4 16">NADH-ubiquinone oxidoreductase chain 4</fullName>
        <ecNumber evidence="3 16">7.1.1.2</ecNumber>
    </recommendedName>
</protein>
<accession>X2FRC8</accession>
<keyword evidence="5 16" id="KW-0813">Transport</keyword>
<keyword evidence="13 16" id="KW-0496">Mitochondrion</keyword>
<keyword evidence="6 16" id="KW-0679">Respiratory chain</keyword>
<evidence type="ECO:0000256" key="4">
    <source>
        <dbReference type="ARBA" id="ARBA00021006"/>
    </source>
</evidence>
<dbReference type="RefSeq" id="YP_009024604.1">
    <property type="nucleotide sequence ID" value="NC_023951.1"/>
</dbReference>
<evidence type="ECO:0000313" key="19">
    <source>
        <dbReference type="EMBL" id="AHN05793.1"/>
    </source>
</evidence>
<evidence type="ECO:0000256" key="6">
    <source>
        <dbReference type="ARBA" id="ARBA00022660"/>
    </source>
</evidence>
<feature type="transmembrane region" description="Helical" evidence="16">
    <location>
        <begin position="258"/>
        <end position="279"/>
    </location>
</feature>
<feature type="transmembrane region" description="Helical" evidence="16">
    <location>
        <begin position="195"/>
        <end position="217"/>
    </location>
</feature>
<feature type="transmembrane region" description="Helical" evidence="16">
    <location>
        <begin position="62"/>
        <end position="81"/>
    </location>
</feature>
<feature type="transmembrane region" description="Helical" evidence="16">
    <location>
        <begin position="310"/>
        <end position="330"/>
    </location>
</feature>
<dbReference type="AlphaFoldDB" id="X2FRC8"/>
<evidence type="ECO:0000256" key="9">
    <source>
        <dbReference type="ARBA" id="ARBA00022982"/>
    </source>
</evidence>
<feature type="transmembrane region" description="Helical" evidence="16">
    <location>
        <begin position="117"/>
        <end position="137"/>
    </location>
</feature>
<dbReference type="Pfam" id="PF00361">
    <property type="entry name" value="Proton_antipo_M"/>
    <property type="match status" value="1"/>
</dbReference>
<dbReference type="InterPro" id="IPR000260">
    <property type="entry name" value="NADH4_N"/>
</dbReference>
<evidence type="ECO:0000256" key="7">
    <source>
        <dbReference type="ARBA" id="ARBA00022692"/>
    </source>
</evidence>
<dbReference type="GeneID" id="18984496"/>
<evidence type="ECO:0000256" key="5">
    <source>
        <dbReference type="ARBA" id="ARBA00022448"/>
    </source>
</evidence>
<dbReference type="Pfam" id="PF01059">
    <property type="entry name" value="Oxidored_q5_N"/>
    <property type="match status" value="1"/>
</dbReference>
<evidence type="ECO:0000256" key="2">
    <source>
        <dbReference type="ARBA" id="ARBA00009025"/>
    </source>
</evidence>
<evidence type="ECO:0000256" key="11">
    <source>
        <dbReference type="ARBA" id="ARBA00023027"/>
    </source>
</evidence>
<feature type="transmembrane region" description="Helical" evidence="16">
    <location>
        <begin position="436"/>
        <end position="458"/>
    </location>
</feature>
<dbReference type="PANTHER" id="PTHR43507:SF20">
    <property type="entry name" value="NADH-UBIQUINONE OXIDOREDUCTASE CHAIN 4"/>
    <property type="match status" value="1"/>
</dbReference>
<evidence type="ECO:0000259" key="17">
    <source>
        <dbReference type="Pfam" id="PF00361"/>
    </source>
</evidence>
<feature type="transmembrane region" description="Helical" evidence="16">
    <location>
        <begin position="390"/>
        <end position="415"/>
    </location>
</feature>
<evidence type="ECO:0000256" key="13">
    <source>
        <dbReference type="ARBA" id="ARBA00023128"/>
    </source>
</evidence>
<keyword evidence="10 16" id="KW-1133">Transmembrane helix</keyword>